<feature type="non-terminal residue" evidence="2">
    <location>
        <position position="365"/>
    </location>
</feature>
<feature type="compositionally biased region" description="Basic and acidic residues" evidence="1">
    <location>
        <begin position="181"/>
        <end position="206"/>
    </location>
</feature>
<dbReference type="AlphaFoldDB" id="A0AAV4HY67"/>
<feature type="compositionally biased region" description="Polar residues" evidence="1">
    <location>
        <begin position="168"/>
        <end position="178"/>
    </location>
</feature>
<name>A0AAV4HY67_9GAST</name>
<accession>A0AAV4HY67</accession>
<feature type="compositionally biased region" description="Basic and acidic residues" evidence="1">
    <location>
        <begin position="227"/>
        <end position="254"/>
    </location>
</feature>
<feature type="region of interest" description="Disordered" evidence="1">
    <location>
        <begin position="1"/>
        <end position="365"/>
    </location>
</feature>
<proteinExistence type="predicted"/>
<dbReference type="EMBL" id="BMAT01009257">
    <property type="protein sequence ID" value="GFS02914.1"/>
    <property type="molecule type" value="Genomic_DNA"/>
</dbReference>
<evidence type="ECO:0000256" key="1">
    <source>
        <dbReference type="SAM" id="MobiDB-lite"/>
    </source>
</evidence>
<feature type="compositionally biased region" description="Polar residues" evidence="1">
    <location>
        <begin position="129"/>
        <end position="141"/>
    </location>
</feature>
<keyword evidence="3" id="KW-1185">Reference proteome</keyword>
<comment type="caution">
    <text evidence="2">The sequence shown here is derived from an EMBL/GenBank/DDBJ whole genome shotgun (WGS) entry which is preliminary data.</text>
</comment>
<evidence type="ECO:0000313" key="2">
    <source>
        <dbReference type="EMBL" id="GFS02914.1"/>
    </source>
</evidence>
<evidence type="ECO:0000313" key="3">
    <source>
        <dbReference type="Proteomes" id="UP000762676"/>
    </source>
</evidence>
<organism evidence="2 3">
    <name type="scientific">Elysia marginata</name>
    <dbReference type="NCBI Taxonomy" id="1093978"/>
    <lineage>
        <taxon>Eukaryota</taxon>
        <taxon>Metazoa</taxon>
        <taxon>Spiralia</taxon>
        <taxon>Lophotrochozoa</taxon>
        <taxon>Mollusca</taxon>
        <taxon>Gastropoda</taxon>
        <taxon>Heterobranchia</taxon>
        <taxon>Euthyneura</taxon>
        <taxon>Panpulmonata</taxon>
        <taxon>Sacoglossa</taxon>
        <taxon>Placobranchoidea</taxon>
        <taxon>Plakobranchidae</taxon>
        <taxon>Elysia</taxon>
    </lineage>
</organism>
<feature type="compositionally biased region" description="Basic and acidic residues" evidence="1">
    <location>
        <begin position="265"/>
        <end position="276"/>
    </location>
</feature>
<feature type="compositionally biased region" description="Basic and acidic residues" evidence="1">
    <location>
        <begin position="143"/>
        <end position="165"/>
    </location>
</feature>
<reference evidence="2 3" key="1">
    <citation type="journal article" date="2021" name="Elife">
        <title>Chloroplast acquisition without the gene transfer in kleptoplastic sea slugs, Plakobranchus ocellatus.</title>
        <authorList>
            <person name="Maeda T."/>
            <person name="Takahashi S."/>
            <person name="Yoshida T."/>
            <person name="Shimamura S."/>
            <person name="Takaki Y."/>
            <person name="Nagai Y."/>
            <person name="Toyoda A."/>
            <person name="Suzuki Y."/>
            <person name="Arimoto A."/>
            <person name="Ishii H."/>
            <person name="Satoh N."/>
            <person name="Nishiyama T."/>
            <person name="Hasebe M."/>
            <person name="Maruyama T."/>
            <person name="Minagawa J."/>
            <person name="Obokata J."/>
            <person name="Shigenobu S."/>
        </authorList>
    </citation>
    <scope>NUCLEOTIDE SEQUENCE [LARGE SCALE GENOMIC DNA]</scope>
</reference>
<feature type="compositionally biased region" description="Basic residues" evidence="1">
    <location>
        <begin position="255"/>
        <end position="264"/>
    </location>
</feature>
<sequence>MKRRRQYREKKEAALQKGLAKVSNRMVQKLKRSDAPLSSNTNRQKEAASSRLSIQKKLKVTLDKERRACNAGMPKEQQRKARSSQKKTAENVKRRRRWQEKKEAASEEDLPQDVATQESSLSCEKVQNDEQQPEGNAQIQEPQKAESKKSECEERIPKEGARELQLEGSAQTQELQKAQSKKSECEERRPKELEPPTVKLEEKNKTQNECARASYLDKKAALSRQTRNSEEADEPKSSKLEKRPRDMTDEELRAYKARQRKRQRDSRSSQKKTAEKMKRRRQYREKKEAALQKGSAKVLNRMVQKLKRAGAPLSSNRKRQKETASSRLPIQKKLKVTTDKERRACNAGMPKEQQRNARSSQKKSA</sequence>
<protein>
    <submittedName>
        <fullName evidence="2">Uncharacterized protein</fullName>
    </submittedName>
</protein>
<dbReference type="Proteomes" id="UP000762676">
    <property type="component" value="Unassembled WGS sequence"/>
</dbReference>
<gene>
    <name evidence="2" type="ORF">ElyMa_004619500</name>
</gene>